<evidence type="ECO:0000256" key="7">
    <source>
        <dbReference type="ARBA" id="ARBA00023136"/>
    </source>
</evidence>
<feature type="transmembrane region" description="Helical" evidence="11">
    <location>
        <begin position="91"/>
        <end position="114"/>
    </location>
</feature>
<dbReference type="Proteomes" id="UP000887575">
    <property type="component" value="Unassembled WGS sequence"/>
</dbReference>
<feature type="transmembrane region" description="Helical" evidence="11">
    <location>
        <begin position="36"/>
        <end position="56"/>
    </location>
</feature>
<evidence type="ECO:0000256" key="9">
    <source>
        <dbReference type="ARBA" id="ARBA00042039"/>
    </source>
</evidence>
<feature type="domain" description="Major facilitator superfamily (MFS) profile" evidence="12">
    <location>
        <begin position="43"/>
        <end position="466"/>
    </location>
</feature>
<evidence type="ECO:0000313" key="13">
    <source>
        <dbReference type="Proteomes" id="UP000887575"/>
    </source>
</evidence>
<feature type="transmembrane region" description="Helical" evidence="11">
    <location>
        <begin position="215"/>
        <end position="236"/>
    </location>
</feature>
<organism evidence="13 14">
    <name type="scientific">Mesorhabditis belari</name>
    <dbReference type="NCBI Taxonomy" id="2138241"/>
    <lineage>
        <taxon>Eukaryota</taxon>
        <taxon>Metazoa</taxon>
        <taxon>Ecdysozoa</taxon>
        <taxon>Nematoda</taxon>
        <taxon>Chromadorea</taxon>
        <taxon>Rhabditida</taxon>
        <taxon>Rhabditina</taxon>
        <taxon>Rhabditomorpha</taxon>
        <taxon>Rhabditoidea</taxon>
        <taxon>Rhabditidae</taxon>
        <taxon>Mesorhabditinae</taxon>
        <taxon>Mesorhabditis</taxon>
    </lineage>
</organism>
<feature type="transmembrane region" description="Helical" evidence="11">
    <location>
        <begin position="151"/>
        <end position="173"/>
    </location>
</feature>
<proteinExistence type="inferred from homology"/>
<protein>
    <recommendedName>
        <fullName evidence="8">Sugar phosphate exchanger 3</fullName>
    </recommendedName>
    <alternativeName>
        <fullName evidence="9">Solute carrier family 37 member 3</fullName>
    </alternativeName>
</protein>
<evidence type="ECO:0000259" key="12">
    <source>
        <dbReference type="PROSITE" id="PS50850"/>
    </source>
</evidence>
<dbReference type="InterPro" id="IPR036259">
    <property type="entry name" value="MFS_trans_sf"/>
</dbReference>
<evidence type="ECO:0000256" key="1">
    <source>
        <dbReference type="ARBA" id="ARBA00004141"/>
    </source>
</evidence>
<keyword evidence="4" id="KW-0762">Sugar transport</keyword>
<dbReference type="InterPro" id="IPR000849">
    <property type="entry name" value="Sugar_P_transporter"/>
</dbReference>
<evidence type="ECO:0000256" key="2">
    <source>
        <dbReference type="ARBA" id="ARBA00009598"/>
    </source>
</evidence>
<dbReference type="InterPro" id="IPR020846">
    <property type="entry name" value="MFS_dom"/>
</dbReference>
<dbReference type="AlphaFoldDB" id="A0AAF3FEX2"/>
<dbReference type="PROSITE" id="PS50850">
    <property type="entry name" value="MFS"/>
    <property type="match status" value="1"/>
</dbReference>
<comment type="subcellular location">
    <subcellularLocation>
        <location evidence="1">Membrane</location>
        <topology evidence="1">Multi-pass membrane protein</topology>
    </subcellularLocation>
</comment>
<feature type="transmembrane region" description="Helical" evidence="11">
    <location>
        <begin position="408"/>
        <end position="431"/>
    </location>
</feature>
<reference evidence="14" key="1">
    <citation type="submission" date="2024-02" db="UniProtKB">
        <authorList>
            <consortium name="WormBaseParasite"/>
        </authorList>
    </citation>
    <scope>IDENTIFICATION</scope>
</reference>
<dbReference type="InterPro" id="IPR011701">
    <property type="entry name" value="MFS"/>
</dbReference>
<comment type="similarity">
    <text evidence="2">Belongs to the major facilitator superfamily. Organophosphate:Pi antiporter (OPA) (TC 2.A.1.4) family.</text>
</comment>
<feature type="transmembrane region" description="Helical" evidence="11">
    <location>
        <begin position="319"/>
        <end position="336"/>
    </location>
</feature>
<feature type="region of interest" description="Disordered" evidence="10">
    <location>
        <begin position="477"/>
        <end position="500"/>
    </location>
</feature>
<dbReference type="PANTHER" id="PTHR43184:SF12">
    <property type="entry name" value="SUGAR PHOSPHATE EXCHANGER 3"/>
    <property type="match status" value="1"/>
</dbReference>
<evidence type="ECO:0000256" key="5">
    <source>
        <dbReference type="ARBA" id="ARBA00022692"/>
    </source>
</evidence>
<evidence type="ECO:0000256" key="11">
    <source>
        <dbReference type="SAM" id="Phobius"/>
    </source>
</evidence>
<keyword evidence="5 11" id="KW-0812">Transmembrane</keyword>
<name>A0AAF3FEX2_9BILA</name>
<feature type="compositionally biased region" description="Polar residues" evidence="10">
    <location>
        <begin position="479"/>
        <end position="493"/>
    </location>
</feature>
<feature type="transmembrane region" description="Helical" evidence="11">
    <location>
        <begin position="343"/>
        <end position="361"/>
    </location>
</feature>
<dbReference type="Gene3D" id="1.20.1250.20">
    <property type="entry name" value="MFS general substrate transporter like domains"/>
    <property type="match status" value="2"/>
</dbReference>
<dbReference type="WBParaSite" id="MBELARI_LOCUS4561">
    <property type="protein sequence ID" value="MBELARI_LOCUS4561"/>
    <property type="gene ID" value="MBELARI_LOCUS4561"/>
</dbReference>
<feature type="transmembrane region" description="Helical" evidence="11">
    <location>
        <begin position="367"/>
        <end position="388"/>
    </location>
</feature>
<keyword evidence="6 11" id="KW-1133">Transmembrane helix</keyword>
<feature type="transmembrane region" description="Helical" evidence="11">
    <location>
        <begin position="121"/>
        <end position="139"/>
    </location>
</feature>
<dbReference type="SUPFAM" id="SSF103473">
    <property type="entry name" value="MFS general substrate transporter"/>
    <property type="match status" value="1"/>
</dbReference>
<dbReference type="PANTHER" id="PTHR43184">
    <property type="entry name" value="MAJOR FACILITATOR SUPERFAMILY TRANSPORTER 16, ISOFORM B"/>
    <property type="match status" value="1"/>
</dbReference>
<dbReference type="Pfam" id="PF07690">
    <property type="entry name" value="MFS_1"/>
    <property type="match status" value="1"/>
</dbReference>
<keyword evidence="7 11" id="KW-0472">Membrane</keyword>
<keyword evidence="13" id="KW-1185">Reference proteome</keyword>
<evidence type="ECO:0000256" key="6">
    <source>
        <dbReference type="ARBA" id="ARBA00022989"/>
    </source>
</evidence>
<dbReference type="PIRSF" id="PIRSF002808">
    <property type="entry name" value="Hexose_phosphate_transp"/>
    <property type="match status" value="1"/>
</dbReference>
<feature type="transmembrane region" description="Helical" evidence="11">
    <location>
        <begin position="274"/>
        <end position="299"/>
    </location>
</feature>
<keyword evidence="3" id="KW-0813">Transport</keyword>
<accession>A0AAF3FEX2</accession>
<dbReference type="GO" id="GO:0022857">
    <property type="term" value="F:transmembrane transporter activity"/>
    <property type="evidence" value="ECO:0007669"/>
    <property type="project" value="InterPro"/>
</dbReference>
<feature type="transmembrane region" description="Helical" evidence="11">
    <location>
        <begin position="437"/>
        <end position="463"/>
    </location>
</feature>
<sequence>MPRSVVRVRRSSSTDPLSPPTLLARIWHFFTGNERWTSYHISVFFITFFSFAFIHATRKTLSTVKSSMIHVWVVNSSDSSLFPTKQAAEEFLAFLDFGFLVAYAVGLFFGGILGDRYNPRIVLSIGMWLSATTAFFFGFMTEQYHIYNKVLYAILWISGGLFQSVAWPTEVCIMGNWFGHASRGIVMGLWSGCASVGNIIGTIITSQVVPLGYQWAFAVNSSILFFFAFVVFWHLVPAPRLVGLPEPTETPDERNRVIEESSERPKPISFWRAWFLPGVIPFSLSYACLKMVNYGFFFWLPMYLQTLKMSEADADKLSMWYDVGGIISAIVAGAVSDHYKSRTPIVVGMLVCGIFSLWGYSKSPPDFYINGCMLAIAGFFVGGPANMISGAISADLGKAREIRGNAEALSTVTGIVDGTGSVGAALGQLLIPSVELWFGWTFIFYGFIIMLILTIVCILPLFMREVRAWHTARNERNTNSEQEGLLQEDNNYEGNHEHLA</sequence>
<evidence type="ECO:0000256" key="10">
    <source>
        <dbReference type="SAM" id="MobiDB-lite"/>
    </source>
</evidence>
<evidence type="ECO:0000256" key="3">
    <source>
        <dbReference type="ARBA" id="ARBA00022448"/>
    </source>
</evidence>
<feature type="transmembrane region" description="Helical" evidence="11">
    <location>
        <begin position="185"/>
        <end position="209"/>
    </location>
</feature>
<evidence type="ECO:0000256" key="4">
    <source>
        <dbReference type="ARBA" id="ARBA00022597"/>
    </source>
</evidence>
<evidence type="ECO:0000256" key="8">
    <source>
        <dbReference type="ARBA" id="ARBA00041091"/>
    </source>
</evidence>
<evidence type="ECO:0000313" key="14">
    <source>
        <dbReference type="WBParaSite" id="MBELARI_LOCUS4561"/>
    </source>
</evidence>
<dbReference type="GO" id="GO:0005789">
    <property type="term" value="C:endoplasmic reticulum membrane"/>
    <property type="evidence" value="ECO:0007669"/>
    <property type="project" value="TreeGrafter"/>
</dbReference>